<evidence type="ECO:0000256" key="1">
    <source>
        <dbReference type="ARBA" id="ARBA00022801"/>
    </source>
</evidence>
<evidence type="ECO:0008006" key="5">
    <source>
        <dbReference type="Google" id="ProtNLM"/>
    </source>
</evidence>
<dbReference type="CDD" id="cd01846">
    <property type="entry name" value="fatty_acyltransferase_like"/>
    <property type="match status" value="1"/>
</dbReference>
<dbReference type="OrthoDB" id="1600564at2759"/>
<keyword evidence="2" id="KW-0732">Signal</keyword>
<proteinExistence type="predicted"/>
<evidence type="ECO:0000313" key="4">
    <source>
        <dbReference type="Proteomes" id="UP000243723"/>
    </source>
</evidence>
<reference evidence="3 4" key="1">
    <citation type="submission" date="2017-05" db="EMBL/GenBank/DDBJ databases">
        <title>Draft genome sequence of Elsinoe australis.</title>
        <authorList>
            <person name="Cheng Q."/>
        </authorList>
    </citation>
    <scope>NUCLEOTIDE SEQUENCE [LARGE SCALE GENOMIC DNA]</scope>
    <source>
        <strain evidence="3 4">NL1</strain>
    </source>
</reference>
<keyword evidence="4" id="KW-1185">Reference proteome</keyword>
<keyword evidence="1" id="KW-0378">Hydrolase</keyword>
<feature type="chain" id="PRO_5015167526" description="Lysophospholipase A" evidence="2">
    <location>
        <begin position="18"/>
        <end position="352"/>
    </location>
</feature>
<dbReference type="PANTHER" id="PTHR45648:SF85">
    <property type="entry name" value="A, PUTATIVE (AFU_ORTHOLOGUE AFUA_2G10760)-RELATED"/>
    <property type="match status" value="1"/>
</dbReference>
<dbReference type="EMBL" id="NHZQ01000445">
    <property type="protein sequence ID" value="PSK35100.1"/>
    <property type="molecule type" value="Genomic_DNA"/>
</dbReference>
<dbReference type="Pfam" id="PF00657">
    <property type="entry name" value="Lipase_GDSL"/>
    <property type="match status" value="1"/>
</dbReference>
<dbReference type="GO" id="GO:0016788">
    <property type="term" value="F:hydrolase activity, acting on ester bonds"/>
    <property type="evidence" value="ECO:0007669"/>
    <property type="project" value="InterPro"/>
</dbReference>
<dbReference type="PANTHER" id="PTHR45648">
    <property type="entry name" value="GDSL LIPASE/ACYLHYDROLASE FAMILY PROTEIN (AFU_ORTHOLOGUE AFUA_4G14700)"/>
    <property type="match status" value="1"/>
</dbReference>
<dbReference type="AlphaFoldDB" id="A0A2P7YGK5"/>
<organism evidence="3 4">
    <name type="scientific">Elsinoe australis</name>
    <dbReference type="NCBI Taxonomy" id="40998"/>
    <lineage>
        <taxon>Eukaryota</taxon>
        <taxon>Fungi</taxon>
        <taxon>Dikarya</taxon>
        <taxon>Ascomycota</taxon>
        <taxon>Pezizomycotina</taxon>
        <taxon>Dothideomycetes</taxon>
        <taxon>Dothideomycetidae</taxon>
        <taxon>Myriangiales</taxon>
        <taxon>Elsinoaceae</taxon>
        <taxon>Elsinoe</taxon>
    </lineage>
</organism>
<dbReference type="Proteomes" id="UP000243723">
    <property type="component" value="Unassembled WGS sequence"/>
</dbReference>
<sequence length="352" mass="38438">MASAALVLLLSSPLCSALPQKHEASFSWHKTKALLAFGDSYTFVRGTYGRENYSFIADALNPTYTPVQLENNYIIQNQTGTSAGGPNWVEYLTNCGLKTQKPSDCTAHNQKQLWDFAFAGADVSVKYLPLHHNYSVDLDSQVTSFANQAYPSPIIPKGPSTLVALWIGINDINDSAKNATITSFPTFYATVISTLFSGIDTLYGLGYRNYLLMNLPPLDRTPGNVANAAANKTVSPSLAQIGAWNGEIAKQAAAFEKGHQGSKVLVFDANTYLNGVLDDASRYGLKNTTGYCARYDAPDIATNYAAYGCLPLKEYFWYNTGHVTFRVHEILAEGVRGFLEKGGSELGYLKKK</sequence>
<dbReference type="STRING" id="40998.A0A2P7YGK5"/>
<name>A0A2P7YGK5_9PEZI</name>
<comment type="caution">
    <text evidence="3">The sequence shown here is derived from an EMBL/GenBank/DDBJ whole genome shotgun (WGS) entry which is preliminary data.</text>
</comment>
<gene>
    <name evidence="3" type="ORF">B9Z65_1683</name>
</gene>
<evidence type="ECO:0000313" key="3">
    <source>
        <dbReference type="EMBL" id="PSK35100.1"/>
    </source>
</evidence>
<dbReference type="InterPro" id="IPR036514">
    <property type="entry name" value="SGNH_hydro_sf"/>
</dbReference>
<feature type="signal peptide" evidence="2">
    <location>
        <begin position="1"/>
        <end position="17"/>
    </location>
</feature>
<dbReference type="InterPro" id="IPR051058">
    <property type="entry name" value="GDSL_Est/Lipase"/>
</dbReference>
<dbReference type="InterPro" id="IPR001087">
    <property type="entry name" value="GDSL"/>
</dbReference>
<evidence type="ECO:0000256" key="2">
    <source>
        <dbReference type="SAM" id="SignalP"/>
    </source>
</evidence>
<dbReference type="Gene3D" id="3.40.50.1110">
    <property type="entry name" value="SGNH hydrolase"/>
    <property type="match status" value="1"/>
</dbReference>
<accession>A0A2P7YGK5</accession>
<dbReference type="SUPFAM" id="SSF52266">
    <property type="entry name" value="SGNH hydrolase"/>
    <property type="match status" value="1"/>
</dbReference>
<protein>
    <recommendedName>
        <fullName evidence="5">Lysophospholipase A</fullName>
    </recommendedName>
</protein>